<dbReference type="PANTHER" id="PTHR24361:SF433">
    <property type="entry name" value="PROTEIN KINASE DOMAIN-CONTAINING PROTEIN"/>
    <property type="match status" value="1"/>
</dbReference>
<dbReference type="GO" id="GO:0005524">
    <property type="term" value="F:ATP binding"/>
    <property type="evidence" value="ECO:0007669"/>
    <property type="project" value="UniProtKB-KW"/>
</dbReference>
<dbReference type="GO" id="GO:0004674">
    <property type="term" value="F:protein serine/threonine kinase activity"/>
    <property type="evidence" value="ECO:0007669"/>
    <property type="project" value="UniProtKB-KW"/>
</dbReference>
<evidence type="ECO:0000256" key="6">
    <source>
        <dbReference type="ARBA" id="ARBA00022840"/>
    </source>
</evidence>
<evidence type="ECO:0000256" key="3">
    <source>
        <dbReference type="ARBA" id="ARBA00022679"/>
    </source>
</evidence>
<dbReference type="InterPro" id="IPR029067">
    <property type="entry name" value="CDC48_domain_2-like_sf"/>
</dbReference>
<keyword evidence="3" id="KW-0808">Transferase</keyword>
<dbReference type="GO" id="GO:0005737">
    <property type="term" value="C:cytoplasm"/>
    <property type="evidence" value="ECO:0007669"/>
    <property type="project" value="TreeGrafter"/>
</dbReference>
<protein>
    <recommendedName>
        <fullName evidence="1">non-specific serine/threonine protein kinase</fullName>
        <ecNumber evidence="1">2.7.11.1</ecNumber>
    </recommendedName>
</protein>
<evidence type="ECO:0000256" key="7">
    <source>
        <dbReference type="ARBA" id="ARBA00047899"/>
    </source>
</evidence>
<feature type="region of interest" description="Disordered" evidence="9">
    <location>
        <begin position="339"/>
        <end position="378"/>
    </location>
</feature>
<organism evidence="11 12">
    <name type="scientific">Penicillium camemberti (strain FM 013)</name>
    <dbReference type="NCBI Taxonomy" id="1429867"/>
    <lineage>
        <taxon>Eukaryota</taxon>
        <taxon>Fungi</taxon>
        <taxon>Dikarya</taxon>
        <taxon>Ascomycota</taxon>
        <taxon>Pezizomycotina</taxon>
        <taxon>Eurotiomycetes</taxon>
        <taxon>Eurotiomycetidae</taxon>
        <taxon>Eurotiales</taxon>
        <taxon>Aspergillaceae</taxon>
        <taxon>Penicillium</taxon>
    </lineage>
</organism>
<evidence type="ECO:0000313" key="12">
    <source>
        <dbReference type="Proteomes" id="UP000053732"/>
    </source>
</evidence>
<evidence type="ECO:0000256" key="5">
    <source>
        <dbReference type="ARBA" id="ARBA00022777"/>
    </source>
</evidence>
<keyword evidence="5" id="KW-0418">Kinase</keyword>
<gene>
    <name evidence="11" type="ORF">PCAMFM013_S022g000173</name>
</gene>
<dbReference type="InterPro" id="IPR003338">
    <property type="entry name" value="CDC4_N-term_subdom"/>
</dbReference>
<dbReference type="FunFam" id="2.40.40.20:FF:000003">
    <property type="entry name" value="Transitional endoplasmic reticulum ATPase"/>
    <property type="match status" value="1"/>
</dbReference>
<evidence type="ECO:0000259" key="10">
    <source>
        <dbReference type="PROSITE" id="PS50011"/>
    </source>
</evidence>
<dbReference type="EMBL" id="HG793155">
    <property type="protein sequence ID" value="CRL27493.1"/>
    <property type="molecule type" value="Genomic_DNA"/>
</dbReference>
<evidence type="ECO:0000256" key="1">
    <source>
        <dbReference type="ARBA" id="ARBA00012513"/>
    </source>
</evidence>
<dbReference type="Gene3D" id="3.10.330.10">
    <property type="match status" value="1"/>
</dbReference>
<dbReference type="Gene3D" id="1.10.510.10">
    <property type="entry name" value="Transferase(Phosphotransferase) domain 1"/>
    <property type="match status" value="1"/>
</dbReference>
<dbReference type="InterPro" id="IPR011009">
    <property type="entry name" value="Kinase-like_dom_sf"/>
</dbReference>
<dbReference type="SUPFAM" id="SSF50692">
    <property type="entry name" value="ADC-like"/>
    <property type="match status" value="1"/>
</dbReference>
<dbReference type="Pfam" id="PF02359">
    <property type="entry name" value="CDC48_N"/>
    <property type="match status" value="1"/>
</dbReference>
<dbReference type="Pfam" id="PF00069">
    <property type="entry name" value="Pkinase"/>
    <property type="match status" value="1"/>
</dbReference>
<evidence type="ECO:0000256" key="4">
    <source>
        <dbReference type="ARBA" id="ARBA00022741"/>
    </source>
</evidence>
<comment type="catalytic activity">
    <reaction evidence="8">
        <text>L-seryl-[protein] + ATP = O-phospho-L-seryl-[protein] + ADP + H(+)</text>
        <dbReference type="Rhea" id="RHEA:17989"/>
        <dbReference type="Rhea" id="RHEA-COMP:9863"/>
        <dbReference type="Rhea" id="RHEA-COMP:11604"/>
        <dbReference type="ChEBI" id="CHEBI:15378"/>
        <dbReference type="ChEBI" id="CHEBI:29999"/>
        <dbReference type="ChEBI" id="CHEBI:30616"/>
        <dbReference type="ChEBI" id="CHEBI:83421"/>
        <dbReference type="ChEBI" id="CHEBI:456216"/>
        <dbReference type="EC" id="2.7.11.1"/>
    </reaction>
</comment>
<dbReference type="AlphaFoldDB" id="A0A0G4PMX8"/>
<evidence type="ECO:0000256" key="8">
    <source>
        <dbReference type="ARBA" id="ARBA00048679"/>
    </source>
</evidence>
<dbReference type="PROSITE" id="PS00108">
    <property type="entry name" value="PROTEIN_KINASE_ST"/>
    <property type="match status" value="1"/>
</dbReference>
<proteinExistence type="predicted"/>
<comment type="catalytic activity">
    <reaction evidence="7">
        <text>L-threonyl-[protein] + ATP = O-phospho-L-threonyl-[protein] + ADP + H(+)</text>
        <dbReference type="Rhea" id="RHEA:46608"/>
        <dbReference type="Rhea" id="RHEA-COMP:11060"/>
        <dbReference type="Rhea" id="RHEA-COMP:11605"/>
        <dbReference type="ChEBI" id="CHEBI:15378"/>
        <dbReference type="ChEBI" id="CHEBI:30013"/>
        <dbReference type="ChEBI" id="CHEBI:30616"/>
        <dbReference type="ChEBI" id="CHEBI:61977"/>
        <dbReference type="ChEBI" id="CHEBI:456216"/>
        <dbReference type="EC" id="2.7.11.1"/>
    </reaction>
</comment>
<evidence type="ECO:0000256" key="2">
    <source>
        <dbReference type="ARBA" id="ARBA00022527"/>
    </source>
</evidence>
<keyword evidence="4" id="KW-0547">Nucleotide-binding</keyword>
<dbReference type="InterPro" id="IPR008271">
    <property type="entry name" value="Ser/Thr_kinase_AS"/>
</dbReference>
<keyword evidence="12" id="KW-1185">Reference proteome</keyword>
<dbReference type="SMART" id="SM01073">
    <property type="entry name" value="CDC48_N"/>
    <property type="match status" value="1"/>
</dbReference>
<reference evidence="11 12" key="1">
    <citation type="journal article" date="2014" name="Nat. Commun.">
        <title>Multiple recent horizontal transfers of a large genomic region in cheese making fungi.</title>
        <authorList>
            <person name="Cheeseman K."/>
            <person name="Ropars J."/>
            <person name="Renault P."/>
            <person name="Dupont J."/>
            <person name="Gouzy J."/>
            <person name="Branca A."/>
            <person name="Abraham A.L."/>
            <person name="Ceppi M."/>
            <person name="Conseiller E."/>
            <person name="Debuchy R."/>
            <person name="Malagnac F."/>
            <person name="Goarin A."/>
            <person name="Silar P."/>
            <person name="Lacoste S."/>
            <person name="Sallet E."/>
            <person name="Bensimon A."/>
            <person name="Giraud T."/>
            <person name="Brygoo Y."/>
        </authorList>
    </citation>
    <scope>NUCLEOTIDE SEQUENCE [LARGE SCALE GENOMIC DNA]</scope>
    <source>
        <strain evidence="12">FM 013</strain>
    </source>
</reference>
<dbReference type="PANTHER" id="PTHR24361">
    <property type="entry name" value="MITOGEN-ACTIVATED KINASE KINASE KINASE"/>
    <property type="match status" value="1"/>
</dbReference>
<dbReference type="Gene3D" id="2.40.40.20">
    <property type="match status" value="1"/>
</dbReference>
<feature type="domain" description="Protein kinase" evidence="10">
    <location>
        <begin position="1"/>
        <end position="286"/>
    </location>
</feature>
<sequence>MRKTGQSPRCLTMPRSELVRDMELPTNFYPDSTHHYSYQPAYSSTGTRYNKKEIWERDKTLGQGAFGMVWLERCYDGLFVRSVGWFENEHSLFIAMEHIRNGDLHDNLKGPLPEVEVQQISFQILRGLEHLHDNQFIHRDLKPKNIFVMSTGPQWWVKIGDFGVSKRFNEDAANHTQVGTPSFMAPEMQHIYPPGLTPSQIETRRLHSVYGVDIWSLGVMVWYMLYYSYPFPTFSTLHSYVQTSSLPSKILLLAISPKAVAFLEALLAADAIMRPSAKEALENAWLQNLASFDPALETTIAGLNLGTAISGSSEASNSWNILSQSSEVSKSLSSKNSTIQFPATMKGTQPRSSSHDDKTTLNSLTRLGSTAKPKGKKPNSVADAFYDEDTFITLSKKTMETLELSHGDTVLVKEKNGRDTVLAVVSNDELEDGYAYINRVVRDNLRVRQGDVITIHPRRNIKHSITFIFPLQHRPTVDNIEGFTGSVFDVYLAPYFRNAYRPVRQGNRFTVQGDK</sequence>
<dbReference type="SUPFAM" id="SSF56112">
    <property type="entry name" value="Protein kinase-like (PK-like)"/>
    <property type="match status" value="1"/>
</dbReference>
<keyword evidence="6" id="KW-0067">ATP-binding</keyword>
<name>A0A0G4PMX8_PENC3</name>
<keyword evidence="2" id="KW-0723">Serine/threonine-protein kinase</keyword>
<dbReference type="InterPro" id="IPR000719">
    <property type="entry name" value="Prot_kinase_dom"/>
</dbReference>
<evidence type="ECO:0000256" key="9">
    <source>
        <dbReference type="SAM" id="MobiDB-lite"/>
    </source>
</evidence>
<dbReference type="InterPro" id="IPR053235">
    <property type="entry name" value="Ser_Thr_kinase"/>
</dbReference>
<dbReference type="SUPFAM" id="SSF54585">
    <property type="entry name" value="Cdc48 domain 2-like"/>
    <property type="match status" value="1"/>
</dbReference>
<dbReference type="Proteomes" id="UP000053732">
    <property type="component" value="Unassembled WGS sequence"/>
</dbReference>
<accession>A0A0G4PMX8</accession>
<dbReference type="STRING" id="1429867.A0A0G4PMX8"/>
<dbReference type="EC" id="2.7.11.1" evidence="1"/>
<feature type="compositionally biased region" description="Polar residues" evidence="9">
    <location>
        <begin position="339"/>
        <end position="352"/>
    </location>
</feature>
<dbReference type="PROSITE" id="PS50011">
    <property type="entry name" value="PROTEIN_KINASE_DOM"/>
    <property type="match status" value="1"/>
</dbReference>
<dbReference type="SMART" id="SM00220">
    <property type="entry name" value="S_TKc"/>
    <property type="match status" value="1"/>
</dbReference>
<dbReference type="InterPro" id="IPR009010">
    <property type="entry name" value="Asp_de-COase-like_dom_sf"/>
</dbReference>
<evidence type="ECO:0000313" key="11">
    <source>
        <dbReference type="EMBL" id="CRL27493.1"/>
    </source>
</evidence>